<accession>A0AB94IC47</accession>
<name>A0AB94IC47_9GAMM</name>
<reference evidence="1 2" key="1">
    <citation type="journal article" date="2014" name="Appl. Environ. Microbiol.">
        <title>Genomic features of a bumble bee symbiont reflect its host environment.</title>
        <authorList>
            <person name="Martinson V.G."/>
            <person name="Magoc T."/>
            <person name="Koch H."/>
            <person name="Salzberg S.L."/>
            <person name="Moran N.A."/>
        </authorList>
    </citation>
    <scope>NUCLEOTIDE SEQUENCE [LARGE SCALE GENOMIC DNA]</scope>
    <source>
        <strain evidence="1 2">Bimp</strain>
    </source>
</reference>
<dbReference type="AlphaFoldDB" id="A0AB94IC47"/>
<dbReference type="NCBIfam" id="TIGR01611">
    <property type="entry name" value="tail_tube"/>
    <property type="match status" value="1"/>
</dbReference>
<comment type="caution">
    <text evidence="1">The sequence shown here is derived from an EMBL/GenBank/DDBJ whole genome shotgun (WGS) entry which is preliminary data.</text>
</comment>
<proteinExistence type="predicted"/>
<gene>
    <name evidence="1" type="ORF">O970_06145</name>
</gene>
<evidence type="ECO:0000313" key="2">
    <source>
        <dbReference type="Proteomes" id="UP000506160"/>
    </source>
</evidence>
<organism evidence="1 2">
    <name type="scientific">Candidatus Schmidhempelia bombi str. Bimp</name>
    <dbReference type="NCBI Taxonomy" id="1387197"/>
    <lineage>
        <taxon>Bacteria</taxon>
        <taxon>Pseudomonadati</taxon>
        <taxon>Pseudomonadota</taxon>
        <taxon>Gammaproteobacteria</taxon>
        <taxon>Orbales</taxon>
        <taxon>Orbaceae</taxon>
        <taxon>Candidatus Schmidhempelia</taxon>
    </lineage>
</organism>
<dbReference type="InterPro" id="IPR006498">
    <property type="entry name" value="Tail_tube"/>
</dbReference>
<dbReference type="RefSeq" id="WP_024496250.1">
    <property type="nucleotide sequence ID" value="NZ_AWGA01000059.1"/>
</dbReference>
<dbReference type="EMBL" id="AWGA01000059">
    <property type="protein sequence ID" value="TEA26983.1"/>
    <property type="molecule type" value="Genomic_DNA"/>
</dbReference>
<evidence type="ECO:0000313" key="1">
    <source>
        <dbReference type="EMBL" id="TEA26983.1"/>
    </source>
</evidence>
<dbReference type="Proteomes" id="UP000506160">
    <property type="component" value="Unassembled WGS sequence"/>
</dbReference>
<keyword evidence="2" id="KW-1185">Reference proteome</keyword>
<dbReference type="Pfam" id="PF04985">
    <property type="entry name" value="Phage_tube"/>
    <property type="match status" value="1"/>
</dbReference>
<protein>
    <submittedName>
        <fullName evidence="1">Phage major tail tube protein</fullName>
    </submittedName>
</protein>
<sequence>MALPKKLKYFNVFIDGASYIGEAKSITLPKLTQKLESYRGAGMPGSVKVNLGLDDDALELEYTMGGLTSDIAKLLGGSINQCNLRFAGTFQKDDSEEYSKVEVNVTGRHKEQDLGEFKQGESSQTKYSMTCVYYRLTIDGEDVIEIDIINMIYKVNGVDLLEQARQAIGL</sequence>